<dbReference type="AlphaFoldDB" id="A0A839IWC0"/>
<comment type="caution">
    <text evidence="4">The sequence shown here is derived from an EMBL/GenBank/DDBJ whole genome shotgun (WGS) entry which is preliminary data.</text>
</comment>
<dbReference type="NCBIfam" id="TIGR00377">
    <property type="entry name" value="ant_ant_sig"/>
    <property type="match status" value="1"/>
</dbReference>
<reference evidence="4 5" key="1">
    <citation type="submission" date="2020-08" db="EMBL/GenBank/DDBJ databases">
        <title>Oceanospirillum sp. nov. isolated from marine sediment.</title>
        <authorList>
            <person name="Ji X."/>
        </authorList>
    </citation>
    <scope>NUCLEOTIDE SEQUENCE [LARGE SCALE GENOMIC DNA]</scope>
    <source>
        <strain evidence="4 5">D5</strain>
    </source>
</reference>
<evidence type="ECO:0000256" key="1">
    <source>
        <dbReference type="ARBA" id="ARBA00009013"/>
    </source>
</evidence>
<proteinExistence type="inferred from homology"/>
<protein>
    <recommendedName>
        <fullName evidence="2">Anti-sigma factor antagonist</fullName>
    </recommendedName>
</protein>
<sequence length="118" mass="13514">MYQSHYTLNEFEVLEISGELDCVTIAENKDKMERIPEKFQQHILCDLSKVTFMDSSGIGALVFLFKRLREQNRKLILAGLNGQPKELTTLLRINRAIPVYNDVYSCIQTSVDSAEQPC</sequence>
<gene>
    <name evidence="4" type="ORF">H4O21_19255</name>
</gene>
<dbReference type="SUPFAM" id="SSF52091">
    <property type="entry name" value="SpoIIaa-like"/>
    <property type="match status" value="1"/>
</dbReference>
<dbReference type="PROSITE" id="PS50801">
    <property type="entry name" value="STAS"/>
    <property type="match status" value="1"/>
</dbReference>
<dbReference type="InterPro" id="IPR036513">
    <property type="entry name" value="STAS_dom_sf"/>
</dbReference>
<dbReference type="InterPro" id="IPR003658">
    <property type="entry name" value="Anti-sigma_ant"/>
</dbReference>
<dbReference type="PANTHER" id="PTHR33495">
    <property type="entry name" value="ANTI-SIGMA FACTOR ANTAGONIST TM_1081-RELATED-RELATED"/>
    <property type="match status" value="1"/>
</dbReference>
<name>A0A839IWC0_9GAMM</name>
<dbReference type="RefSeq" id="WP_182810517.1">
    <property type="nucleotide sequence ID" value="NZ_JACJFM010000034.1"/>
</dbReference>
<organism evidence="4 5">
    <name type="scientific">Oceanospirillum sediminis</name>
    <dbReference type="NCBI Taxonomy" id="2760088"/>
    <lineage>
        <taxon>Bacteria</taxon>
        <taxon>Pseudomonadati</taxon>
        <taxon>Pseudomonadota</taxon>
        <taxon>Gammaproteobacteria</taxon>
        <taxon>Oceanospirillales</taxon>
        <taxon>Oceanospirillaceae</taxon>
        <taxon>Oceanospirillum</taxon>
    </lineage>
</organism>
<dbReference type="PANTHER" id="PTHR33495:SF2">
    <property type="entry name" value="ANTI-SIGMA FACTOR ANTAGONIST TM_1081-RELATED"/>
    <property type="match status" value="1"/>
</dbReference>
<dbReference type="CDD" id="cd07043">
    <property type="entry name" value="STAS_anti-anti-sigma_factors"/>
    <property type="match status" value="1"/>
</dbReference>
<keyword evidence="5" id="KW-1185">Reference proteome</keyword>
<dbReference type="Proteomes" id="UP000565262">
    <property type="component" value="Unassembled WGS sequence"/>
</dbReference>
<accession>A0A839IWC0</accession>
<dbReference type="Pfam" id="PF01740">
    <property type="entry name" value="STAS"/>
    <property type="match status" value="1"/>
</dbReference>
<feature type="domain" description="STAS" evidence="3">
    <location>
        <begin position="1"/>
        <end position="114"/>
    </location>
</feature>
<dbReference type="GO" id="GO:0043856">
    <property type="term" value="F:anti-sigma factor antagonist activity"/>
    <property type="evidence" value="ECO:0007669"/>
    <property type="project" value="InterPro"/>
</dbReference>
<evidence type="ECO:0000313" key="5">
    <source>
        <dbReference type="Proteomes" id="UP000565262"/>
    </source>
</evidence>
<evidence type="ECO:0000313" key="4">
    <source>
        <dbReference type="EMBL" id="MBB1488749.1"/>
    </source>
</evidence>
<evidence type="ECO:0000259" key="3">
    <source>
        <dbReference type="PROSITE" id="PS50801"/>
    </source>
</evidence>
<dbReference type="Gene3D" id="3.30.750.24">
    <property type="entry name" value="STAS domain"/>
    <property type="match status" value="1"/>
</dbReference>
<dbReference type="InterPro" id="IPR002645">
    <property type="entry name" value="STAS_dom"/>
</dbReference>
<evidence type="ECO:0000256" key="2">
    <source>
        <dbReference type="RuleBase" id="RU003749"/>
    </source>
</evidence>
<dbReference type="EMBL" id="JACJFM010000034">
    <property type="protein sequence ID" value="MBB1488749.1"/>
    <property type="molecule type" value="Genomic_DNA"/>
</dbReference>
<comment type="similarity">
    <text evidence="1 2">Belongs to the anti-sigma-factor antagonist family.</text>
</comment>